<dbReference type="InterPro" id="IPR014780">
    <property type="entry name" value="tRNA_psdUridine_synth_TruB"/>
</dbReference>
<feature type="domain" description="tRNA pseudouridine synthase II TruB subfamily 2 C-terminal" evidence="7">
    <location>
        <begin position="234"/>
        <end position="301"/>
    </location>
</feature>
<comment type="catalytic activity">
    <reaction evidence="1 5">
        <text>uridine(55) in tRNA = pseudouridine(55) in tRNA</text>
        <dbReference type="Rhea" id="RHEA:42532"/>
        <dbReference type="Rhea" id="RHEA-COMP:10101"/>
        <dbReference type="Rhea" id="RHEA-COMP:10102"/>
        <dbReference type="ChEBI" id="CHEBI:65314"/>
        <dbReference type="ChEBI" id="CHEBI:65315"/>
        <dbReference type="EC" id="5.4.99.25"/>
    </reaction>
</comment>
<dbReference type="InterPro" id="IPR015947">
    <property type="entry name" value="PUA-like_sf"/>
</dbReference>
<keyword evidence="3 5" id="KW-0819">tRNA processing</keyword>
<dbReference type="GO" id="GO:0003723">
    <property type="term" value="F:RNA binding"/>
    <property type="evidence" value="ECO:0007669"/>
    <property type="project" value="InterPro"/>
</dbReference>
<evidence type="ECO:0000256" key="2">
    <source>
        <dbReference type="ARBA" id="ARBA00005642"/>
    </source>
</evidence>
<dbReference type="Pfam" id="PF09142">
    <property type="entry name" value="TruB_C"/>
    <property type="match status" value="1"/>
</dbReference>
<comment type="similarity">
    <text evidence="2 5">Belongs to the pseudouridine synthase TruB family. Type 1 subfamily.</text>
</comment>
<dbReference type="GO" id="GO:1990481">
    <property type="term" value="P:mRNA pseudouridine synthesis"/>
    <property type="evidence" value="ECO:0007669"/>
    <property type="project" value="TreeGrafter"/>
</dbReference>
<feature type="active site" description="Nucleophile" evidence="5">
    <location>
        <position position="39"/>
    </location>
</feature>
<evidence type="ECO:0000313" key="8">
    <source>
        <dbReference type="EMBL" id="NBR93624.1"/>
    </source>
</evidence>
<evidence type="ECO:0000256" key="3">
    <source>
        <dbReference type="ARBA" id="ARBA00022694"/>
    </source>
</evidence>
<comment type="caution">
    <text evidence="8">The sequence shown here is derived from an EMBL/GenBank/DDBJ whole genome shotgun (WGS) entry which is preliminary data.</text>
</comment>
<dbReference type="PANTHER" id="PTHR13767">
    <property type="entry name" value="TRNA-PSEUDOURIDINE SYNTHASE"/>
    <property type="match status" value="1"/>
</dbReference>
<dbReference type="GO" id="GO:0031119">
    <property type="term" value="P:tRNA pseudouridine synthesis"/>
    <property type="evidence" value="ECO:0007669"/>
    <property type="project" value="UniProtKB-UniRule"/>
</dbReference>
<dbReference type="SUPFAM" id="SSF55120">
    <property type="entry name" value="Pseudouridine synthase"/>
    <property type="match status" value="1"/>
</dbReference>
<name>A0A965LKR2_9PROT</name>
<dbReference type="SUPFAM" id="SSF88697">
    <property type="entry name" value="PUA domain-like"/>
    <property type="match status" value="1"/>
</dbReference>
<dbReference type="CDD" id="cd02573">
    <property type="entry name" value="PseudoU_synth_EcTruB"/>
    <property type="match status" value="1"/>
</dbReference>
<accession>A0A965LKR2</accession>
<dbReference type="InterPro" id="IPR002501">
    <property type="entry name" value="PsdUridine_synth_N"/>
</dbReference>
<evidence type="ECO:0000259" key="7">
    <source>
        <dbReference type="Pfam" id="PF09142"/>
    </source>
</evidence>
<dbReference type="InterPro" id="IPR020103">
    <property type="entry name" value="PsdUridine_synth_cat_dom_sf"/>
</dbReference>
<dbReference type="Gene3D" id="3.30.2350.10">
    <property type="entry name" value="Pseudouridine synthase"/>
    <property type="match status" value="1"/>
</dbReference>
<dbReference type="Proteomes" id="UP000740727">
    <property type="component" value="Unassembled WGS sequence"/>
</dbReference>
<dbReference type="AlphaFoldDB" id="A0A965LKR2"/>
<sequence length="306" mass="33220">MKSGFIVVDKSVGFTSHDVVAIARKSLHERRVGHAGTLDPFATGVLVLGVGQGTRLLQYITDGKKSYQGTIRLGAATTTDDLTGEVIFENFAGLSSISEKKIIDLLAKQVGEIYQRPSDYSAIKVNGKRAYELARAGQQVQLKERKVTIYSLVVEKIVRDSSGIDVQIAVECSAGTYIRSIARDLGSALEVGGYLTSLRRVRVDPFSLADAISMDQLKEEPSLTSIDDAIGRIFLRRMLSAEEVASISHGRSIALAQQSIKAEAGEFSENQQNQYAAFTPEGRFIALLTEKGGRAQPILVINHESS</sequence>
<evidence type="ECO:0000313" key="9">
    <source>
        <dbReference type="Proteomes" id="UP000740727"/>
    </source>
</evidence>
<evidence type="ECO:0000256" key="5">
    <source>
        <dbReference type="HAMAP-Rule" id="MF_01080"/>
    </source>
</evidence>
<keyword evidence="4 5" id="KW-0413">Isomerase</keyword>
<evidence type="ECO:0000256" key="1">
    <source>
        <dbReference type="ARBA" id="ARBA00000385"/>
    </source>
</evidence>
<dbReference type="NCBIfam" id="TIGR00431">
    <property type="entry name" value="TruB"/>
    <property type="match status" value="1"/>
</dbReference>
<evidence type="ECO:0000259" key="6">
    <source>
        <dbReference type="Pfam" id="PF01509"/>
    </source>
</evidence>
<dbReference type="HAMAP" id="MF_01080">
    <property type="entry name" value="TruB_bact"/>
    <property type="match status" value="1"/>
</dbReference>
<gene>
    <name evidence="5 8" type="primary">truB</name>
    <name evidence="8" type="ORF">EBT44_02055</name>
</gene>
<dbReference type="GO" id="GO:0160148">
    <property type="term" value="F:tRNA pseudouridine(55) synthase activity"/>
    <property type="evidence" value="ECO:0007669"/>
    <property type="project" value="UniProtKB-EC"/>
</dbReference>
<feature type="domain" description="Pseudouridine synthase II N-terminal" evidence="6">
    <location>
        <begin position="24"/>
        <end position="178"/>
    </location>
</feature>
<reference evidence="8" key="1">
    <citation type="submission" date="2018-10" db="EMBL/GenBank/DDBJ databases">
        <title>Iterative Subtractive Binning of Freshwater Chronoseries Metagenomes Recovers Nearly Complete Genomes from over Four Hundred Novel Species.</title>
        <authorList>
            <person name="Rodriguez-R L.M."/>
            <person name="Tsementzi D."/>
            <person name="Luo C."/>
            <person name="Konstantinidis K.T."/>
        </authorList>
    </citation>
    <scope>NUCLEOTIDE SEQUENCE</scope>
    <source>
        <strain evidence="8">WB5_2A_028</strain>
    </source>
</reference>
<proteinExistence type="inferred from homology"/>
<dbReference type="EMBL" id="RFXN01000014">
    <property type="protein sequence ID" value="NBR93624.1"/>
    <property type="molecule type" value="Genomic_DNA"/>
</dbReference>
<dbReference type="Gene3D" id="2.30.130.10">
    <property type="entry name" value="PUA domain"/>
    <property type="match status" value="1"/>
</dbReference>
<evidence type="ECO:0000256" key="4">
    <source>
        <dbReference type="ARBA" id="ARBA00023235"/>
    </source>
</evidence>
<comment type="function">
    <text evidence="5">Responsible for synthesis of pseudouridine from uracil-55 in the psi GC loop of transfer RNAs.</text>
</comment>
<organism evidence="8 9">
    <name type="scientific">Candidatus Fonsibacter lacus</name>
    <dbReference type="NCBI Taxonomy" id="2576439"/>
    <lineage>
        <taxon>Bacteria</taxon>
        <taxon>Pseudomonadati</taxon>
        <taxon>Pseudomonadota</taxon>
        <taxon>Alphaproteobacteria</taxon>
        <taxon>Candidatus Pelagibacterales</taxon>
        <taxon>Candidatus Pelagibacterales incertae sedis</taxon>
        <taxon>Candidatus Fonsibacter</taxon>
    </lineage>
</organism>
<dbReference type="Pfam" id="PF01509">
    <property type="entry name" value="TruB_N"/>
    <property type="match status" value="1"/>
</dbReference>
<dbReference type="InterPro" id="IPR036974">
    <property type="entry name" value="PUA_sf"/>
</dbReference>
<protein>
    <recommendedName>
        <fullName evidence="5">tRNA pseudouridine synthase B</fullName>
        <ecNumber evidence="5">5.4.99.25</ecNumber>
    </recommendedName>
    <alternativeName>
        <fullName evidence="5">tRNA pseudouridine(55) synthase</fullName>
        <shortName evidence="5">Psi55 synthase</shortName>
    </alternativeName>
    <alternativeName>
        <fullName evidence="5">tRNA pseudouridylate synthase</fullName>
    </alternativeName>
    <alternativeName>
        <fullName evidence="5">tRNA-uridine isomerase</fullName>
    </alternativeName>
</protein>
<dbReference type="EC" id="5.4.99.25" evidence="5"/>
<dbReference type="PANTHER" id="PTHR13767:SF2">
    <property type="entry name" value="PSEUDOURIDYLATE SYNTHASE TRUB1"/>
    <property type="match status" value="1"/>
</dbReference>
<dbReference type="InterPro" id="IPR015225">
    <property type="entry name" value="tRNA_psdUridine_synth_fam2_C"/>
</dbReference>